<organism evidence="3">
    <name type="scientific">Anopheles gambiae</name>
    <name type="common">African malaria mosquito</name>
    <dbReference type="NCBI Taxonomy" id="7165"/>
    <lineage>
        <taxon>Eukaryota</taxon>
        <taxon>Metazoa</taxon>
        <taxon>Ecdysozoa</taxon>
        <taxon>Arthropoda</taxon>
        <taxon>Hexapoda</taxon>
        <taxon>Insecta</taxon>
        <taxon>Pterygota</taxon>
        <taxon>Neoptera</taxon>
        <taxon>Endopterygota</taxon>
        <taxon>Diptera</taxon>
        <taxon>Nematocera</taxon>
        <taxon>Culicoidea</taxon>
        <taxon>Culicidae</taxon>
        <taxon>Anophelinae</taxon>
        <taxon>Anopheles</taxon>
    </lineage>
</organism>
<reference evidence="3" key="1">
    <citation type="journal article" date="2002" name="Science">
        <title>The genome sequence of the malaria mosquito Anopheles gambiae.</title>
        <authorList>
            <person name="Holt R.A."/>
            <person name="Subramanian G.M."/>
            <person name="Halpern A."/>
            <person name="Sutton G.G."/>
            <person name="Charlab R."/>
            <person name="Nusskern D.R."/>
            <person name="Wincker P."/>
            <person name="Clark A.G."/>
            <person name="Ribeiro J.M."/>
            <person name="Wides R."/>
            <person name="Salzberg S.L."/>
            <person name="Loftus B."/>
            <person name="Yandell M."/>
            <person name="Majoros W.H."/>
            <person name="Rusch D.B."/>
            <person name="Lai Z."/>
            <person name="Kraft C.L."/>
            <person name="Abril J.F."/>
            <person name="Anthouard V."/>
            <person name="Arensburger P."/>
            <person name="Atkinson P.W."/>
            <person name="Baden H."/>
            <person name="de Berardinis V."/>
            <person name="Baldwin D."/>
            <person name="Benes V."/>
            <person name="Biedler J."/>
            <person name="Blass C."/>
            <person name="Bolanos R."/>
            <person name="Boscus D."/>
            <person name="Barnstead M."/>
            <person name="Cai S."/>
            <person name="Center A."/>
            <person name="Chaturverdi K."/>
            <person name="Christophides G.K."/>
            <person name="Chrystal M.A."/>
            <person name="Clamp M."/>
            <person name="Cravchik A."/>
            <person name="Curwen V."/>
            <person name="Dana A."/>
            <person name="Delcher A."/>
            <person name="Dew I."/>
            <person name="Evans C.A."/>
            <person name="Flanigan M."/>
            <person name="Grundschober-Freimoser A."/>
            <person name="Friedli L."/>
            <person name="Gu Z."/>
            <person name="Guan P."/>
            <person name="Guigo R."/>
            <person name="Hillenmeyer M.E."/>
            <person name="Hladun S.L."/>
            <person name="Hogan J.R."/>
            <person name="Hong Y.S."/>
            <person name="Hoover J."/>
            <person name="Jaillon O."/>
            <person name="Ke Z."/>
            <person name="Kodira C."/>
            <person name="Kokoza E."/>
            <person name="Koutsos A."/>
            <person name="Letunic I."/>
            <person name="Levitsky A."/>
            <person name="Liang Y."/>
            <person name="Lin J.J."/>
            <person name="Lobo N.F."/>
            <person name="Lopez J.R."/>
            <person name="Malek J.A."/>
            <person name="McIntosh T.C."/>
            <person name="Meister S."/>
            <person name="Miller J."/>
            <person name="Mobarry C."/>
            <person name="Mongin E."/>
            <person name="Murphy S.D."/>
            <person name="O'Brochta D.A."/>
            <person name="Pfannkoch C."/>
            <person name="Qi R."/>
            <person name="Regier M.A."/>
            <person name="Remington K."/>
            <person name="Shao H."/>
            <person name="Sharakhova M.V."/>
            <person name="Sitter C.D."/>
            <person name="Shetty J."/>
            <person name="Smith T.J."/>
            <person name="Strong R."/>
            <person name="Sun J."/>
            <person name="Thomasova D."/>
            <person name="Ton L.Q."/>
            <person name="Topalis P."/>
            <person name="Tu Z."/>
            <person name="Unger M.F."/>
            <person name="Walenz B."/>
            <person name="Wang A."/>
            <person name="Wang J."/>
            <person name="Wang M."/>
            <person name="Wang X."/>
            <person name="Woodford K.J."/>
            <person name="Wortman J.R."/>
            <person name="Wu M."/>
            <person name="Yao A."/>
            <person name="Zdobnov E.M."/>
            <person name="Zhang H."/>
            <person name="Zhao Q."/>
            <person name="Zhao S."/>
            <person name="Zhu S.C."/>
            <person name="Zhimulev I."/>
            <person name="Coluzzi M."/>
            <person name="della Torre A."/>
            <person name="Roth C.W."/>
            <person name="Louis C."/>
            <person name="Kalush F."/>
            <person name="Mural R.J."/>
            <person name="Myers E.W."/>
            <person name="Adams M.D."/>
            <person name="Smith H.O."/>
            <person name="Broder S."/>
            <person name="Gardner M.J."/>
            <person name="Fraser C.M."/>
            <person name="Birney E."/>
            <person name="Bork P."/>
            <person name="Brey P.T."/>
            <person name="Venter J.C."/>
            <person name="Weissenbach J."/>
            <person name="Kafatos F.C."/>
            <person name="Collins F.H."/>
            <person name="Hoffman S.L."/>
        </authorList>
    </citation>
    <scope>NUCLEOTIDE SEQUENCE [LARGE SCALE GENOMIC DNA]</scope>
    <source>
        <strain evidence="3">PEST</strain>
    </source>
</reference>
<dbReference type="eggNOG" id="KOG0619">
    <property type="taxonomic scope" value="Eukaryota"/>
</dbReference>
<dbReference type="VEuPathDB" id="VectorBase:AGAMI1_004959"/>
<name>A0A1W5C958_ANOGA</name>
<reference evidence="3" key="4">
    <citation type="journal article" date="2007" name="Genome Biol.">
        <title>Update of the Anopheles gambiae PEST genome assembly.</title>
        <authorList>
            <person name="Sharakhova M.V."/>
            <person name="Hammond M.P."/>
            <person name="Lobo N.F."/>
            <person name="Krzywinski J."/>
            <person name="Unger M.F."/>
            <person name="Hillenmeyer M.E."/>
            <person name="Bruggner R.V."/>
            <person name="Birney E."/>
            <person name="Collins F.H."/>
        </authorList>
    </citation>
    <scope>NUCLEOTIDE SEQUENCE</scope>
    <source>
        <strain evidence="3">PEST</strain>
    </source>
</reference>
<dbReference type="InterPro" id="IPR032675">
    <property type="entry name" value="LRR_dom_sf"/>
</dbReference>
<evidence type="ECO:0000256" key="2">
    <source>
        <dbReference type="ARBA" id="ARBA00022737"/>
    </source>
</evidence>
<dbReference type="PANTHER" id="PTHR45712">
    <property type="entry name" value="AGAP008170-PA"/>
    <property type="match status" value="1"/>
</dbReference>
<dbReference type="EMBL" id="AAAB01008960">
    <property type="protein sequence ID" value="EAA10930.3"/>
    <property type="molecule type" value="Genomic_DNA"/>
</dbReference>
<dbReference type="InterPro" id="IPR050333">
    <property type="entry name" value="SLRP"/>
</dbReference>
<protein>
    <submittedName>
        <fullName evidence="3">AGAP005666-PA</fullName>
    </submittedName>
</protein>
<dbReference type="VEuPathDB" id="VectorBase:AGAP028731"/>
<accession>A0A1W5C958</accession>
<reference evidence="3" key="3">
    <citation type="journal article" date="2004" name="Trends Parasitol.">
        <title>The Anopheles gambiae genome: an update.</title>
        <authorList>
            <person name="Mongin E."/>
            <person name="Louis C."/>
            <person name="Holt R.A."/>
            <person name="Birney E."/>
            <person name="Collins F.H."/>
        </authorList>
    </citation>
    <scope>NUCLEOTIDE SEQUENCE</scope>
    <source>
        <strain evidence="3">PEST</strain>
    </source>
</reference>
<dbReference type="PaxDb" id="7165-AGAP005666-PA"/>
<sequence>MLLEHLDHTVMQTLPSFVTNVDVRNSPALKWIDVPNTTLNLTVVYTSVQRIDVVANSLVDHLMVTKCNLEKIPRTIQNAQRMRMLEMGSCKIDSLDMASLCANRELTILILTNNKIRYVVNTATQHCPIYDSLVALSLQANMLKTVNIELFNVFVQMKSLFLHRNKIKSIAGRLVHDALLQLRLENNKLAGLDMCHWHVPSIVLVTFMDNPMKTIPEYVRNSPALKWIDVPNATLNLTVLYTSVQRIDVVANSSVDYLMVTKCNLEKIPRTIQNAQRMRLLIMSSCKIDGLDMASLCANRELTTLILTNNKIPNMLKTVNIELFNVFVQMNSLFLHRNRIKSIAGRLVHDALLQLRLENNKLTGLDMCHWHVPSIVLVTFMDNPMKTIPECLNNLQNFSAIDGLYSRTSGWINRRAA</sequence>
<proteinExistence type="predicted"/>
<dbReference type="Gene3D" id="3.80.10.10">
    <property type="entry name" value="Ribonuclease Inhibitor"/>
    <property type="match status" value="2"/>
</dbReference>
<dbReference type="AlphaFoldDB" id="A0A1W5C958"/>
<comment type="caution">
    <text evidence="3">The sequence shown here is derived from an EMBL/GenBank/DDBJ whole genome shotgun (WGS) entry which is preliminary data.</text>
</comment>
<keyword evidence="1" id="KW-0433">Leucine-rich repeat</keyword>
<keyword evidence="2" id="KW-0677">Repeat</keyword>
<reference evidence="3" key="2">
    <citation type="submission" date="2002-03" db="EMBL/GenBank/DDBJ databases">
        <authorList>
            <consortium name="The Anopheles Genome Sequencing Consortium"/>
        </authorList>
    </citation>
    <scope>NUCLEOTIDE SEQUENCE</scope>
    <source>
        <strain evidence="3">PEST</strain>
    </source>
</reference>
<dbReference type="PANTHER" id="PTHR45712:SF22">
    <property type="entry name" value="INSULIN-LIKE GROWTH FACTOR-BINDING PROTEIN COMPLEX ACID LABILE SUBUNIT"/>
    <property type="match status" value="1"/>
</dbReference>
<dbReference type="VEuPathDB" id="VectorBase:AGAP011649"/>
<gene>
    <name evidence="3" type="ORF">AgaP_AGAP005666</name>
</gene>
<evidence type="ECO:0000256" key="1">
    <source>
        <dbReference type="ARBA" id="ARBA00022614"/>
    </source>
</evidence>
<evidence type="ECO:0000313" key="3">
    <source>
        <dbReference type="EMBL" id="EAA10930.3"/>
    </source>
</evidence>
<dbReference type="SUPFAM" id="SSF52058">
    <property type="entry name" value="L domain-like"/>
    <property type="match status" value="1"/>
</dbReference>
<reference evidence="3" key="5">
    <citation type="submission" date="2011-05" db="EMBL/GenBank/DDBJ databases">
        <authorList>
            <consortium name="VectorBase"/>
        </authorList>
    </citation>
    <scope>NUCLEOTIDE SEQUENCE</scope>
    <source>
        <strain evidence="3">PEST</strain>
    </source>
</reference>